<dbReference type="PANTHER" id="PTHR30600:SF10">
    <property type="entry name" value="BLL6722 PROTEIN"/>
    <property type="match status" value="1"/>
</dbReference>
<dbReference type="PANTHER" id="PTHR30600">
    <property type="entry name" value="CYTOCHROME C PEROXIDASE-RELATED"/>
    <property type="match status" value="1"/>
</dbReference>
<keyword evidence="7 9" id="KW-0408">Iron</keyword>
<dbReference type="GO" id="GO:0020037">
    <property type="term" value="F:heme binding"/>
    <property type="evidence" value="ECO:0007669"/>
    <property type="project" value="InterPro"/>
</dbReference>
<evidence type="ECO:0000256" key="10">
    <source>
        <dbReference type="SAM" id="SignalP"/>
    </source>
</evidence>
<keyword evidence="3 9" id="KW-0479">Metal-binding</keyword>
<dbReference type="InterPro" id="IPR026259">
    <property type="entry name" value="MauG/Cytc_peroxidase"/>
</dbReference>
<feature type="chain" id="PRO_5004933827" evidence="10">
    <location>
        <begin position="35"/>
        <end position="395"/>
    </location>
</feature>
<keyword evidence="13" id="KW-1185">Reference proteome</keyword>
<sequence>MALETDSVMKYTLIRMLKMAFIGLLLSMPFQVNAQSFDAEKAELGQRLFFDPNLSRNRTQSCATCHAPSTAFSDSRPNLTDSAASLGDDNQSFGDRNAPMVTYAAQTPDFHRNAQGIYVGGFFWDGRAANLAEQAKGPPLNPIEMGMPDEESVIERILENPIYPPLFKALYGEPIFENTQAAYNAMADALAHFEKTELFNPFDSKYDRYLQGKAQLTPEEELGMTLFFSQQFTNCNLCHQLNPLPGREKEVFSNFEYHNIGVPVNAKLREINGVTDNDVGLFAHPEVDDPSSIGKFKTPSLRNVAVTGPYMHNGVFQDLRTVILFYNQYNSRSAKMRINPETGLEWEAPEIPENISLTELQTGPALDDKRVDALVAFLKTLTDARFEHLLNASTD</sequence>
<evidence type="ECO:0000313" key="12">
    <source>
        <dbReference type="EMBL" id="EXJ10957.1"/>
    </source>
</evidence>
<evidence type="ECO:0000256" key="5">
    <source>
        <dbReference type="ARBA" id="ARBA00022764"/>
    </source>
</evidence>
<feature type="domain" description="Cytochrome c" evidence="11">
    <location>
        <begin position="218"/>
        <end position="382"/>
    </location>
</feature>
<evidence type="ECO:0000256" key="6">
    <source>
        <dbReference type="ARBA" id="ARBA00023002"/>
    </source>
</evidence>
<gene>
    <name evidence="12" type="primary">mauG</name>
    <name evidence="12" type="ORF">D791_02055</name>
</gene>
<dbReference type="InterPro" id="IPR004852">
    <property type="entry name" value="Di-haem_cyt_c_peroxidsae"/>
</dbReference>
<keyword evidence="4 10" id="KW-0732">Signal</keyword>
<feature type="domain" description="Cytochrome c" evidence="11">
    <location>
        <begin position="40"/>
        <end position="161"/>
    </location>
</feature>
<dbReference type="STRING" id="1229521.D791_02055"/>
<dbReference type="EC" id="1.-.-.-" evidence="12"/>
<organism evidence="12 13">
    <name type="scientific">Nitrincola nitratireducens</name>
    <dbReference type="NCBI Taxonomy" id="1229521"/>
    <lineage>
        <taxon>Bacteria</taxon>
        <taxon>Pseudomonadati</taxon>
        <taxon>Pseudomonadota</taxon>
        <taxon>Gammaproteobacteria</taxon>
        <taxon>Oceanospirillales</taxon>
        <taxon>Oceanospirillaceae</taxon>
        <taxon>Nitrincola</taxon>
    </lineage>
</organism>
<dbReference type="InterPro" id="IPR036909">
    <property type="entry name" value="Cyt_c-like_dom_sf"/>
</dbReference>
<evidence type="ECO:0000256" key="7">
    <source>
        <dbReference type="ARBA" id="ARBA00023004"/>
    </source>
</evidence>
<feature type="binding site" description="covalent" evidence="8">
    <location>
        <position position="62"/>
    </location>
    <ligand>
        <name>heme c</name>
        <dbReference type="ChEBI" id="CHEBI:61717"/>
        <label>1</label>
    </ligand>
</feature>
<dbReference type="Gene3D" id="1.10.760.10">
    <property type="entry name" value="Cytochrome c-like domain"/>
    <property type="match status" value="2"/>
</dbReference>
<dbReference type="AlphaFoldDB" id="W9V4B1"/>
<feature type="binding site" description="covalent" evidence="8">
    <location>
        <position position="238"/>
    </location>
    <ligand>
        <name>heme c</name>
        <dbReference type="ChEBI" id="CHEBI:61717"/>
        <label>2</label>
    </ligand>
</feature>
<evidence type="ECO:0000259" key="11">
    <source>
        <dbReference type="PROSITE" id="PS51007"/>
    </source>
</evidence>
<name>W9V4B1_9GAMM</name>
<evidence type="ECO:0000256" key="9">
    <source>
        <dbReference type="PIRSR" id="PIRSR000294-2"/>
    </source>
</evidence>
<comment type="subcellular location">
    <subcellularLocation>
        <location evidence="1">Periplasm</location>
    </subcellularLocation>
</comment>
<dbReference type="GO" id="GO:0004130">
    <property type="term" value="F:cytochrome-c peroxidase activity"/>
    <property type="evidence" value="ECO:0007669"/>
    <property type="project" value="TreeGrafter"/>
</dbReference>
<reference evidence="13" key="1">
    <citation type="submission" date="2012-11" db="EMBL/GenBank/DDBJ databases">
        <authorList>
            <person name="Singh A."/>
            <person name="Pinnaka A.K."/>
            <person name="Vaidya B."/>
        </authorList>
    </citation>
    <scope>NUCLEOTIDE SEQUENCE [LARGE SCALE GENOMIC DNA]</scope>
    <source>
        <strain evidence="13">AK23</strain>
    </source>
</reference>
<dbReference type="PATRIC" id="fig|1229521.3.peg.2079"/>
<dbReference type="GO" id="GO:0009055">
    <property type="term" value="F:electron transfer activity"/>
    <property type="evidence" value="ECO:0007669"/>
    <property type="project" value="InterPro"/>
</dbReference>
<comment type="PTM">
    <text evidence="8">Binds 2 heme groups per subunit.</text>
</comment>
<dbReference type="InterPro" id="IPR009056">
    <property type="entry name" value="Cyt_c-like_dom"/>
</dbReference>
<dbReference type="GO" id="GO:0042597">
    <property type="term" value="C:periplasmic space"/>
    <property type="evidence" value="ECO:0007669"/>
    <property type="project" value="UniProtKB-SubCell"/>
</dbReference>
<evidence type="ECO:0000256" key="2">
    <source>
        <dbReference type="ARBA" id="ARBA00022617"/>
    </source>
</evidence>
<feature type="binding site" description="covalent" evidence="8">
    <location>
        <position position="65"/>
    </location>
    <ligand>
        <name>heme c</name>
        <dbReference type="ChEBI" id="CHEBI:61717"/>
        <label>1</label>
    </ligand>
</feature>
<evidence type="ECO:0000256" key="3">
    <source>
        <dbReference type="ARBA" id="ARBA00022723"/>
    </source>
</evidence>
<comment type="cofactor">
    <cofactor evidence="8">
        <name>heme</name>
        <dbReference type="ChEBI" id="CHEBI:30413"/>
    </cofactor>
    <text evidence="8">Binds 2 heme groups.</text>
</comment>
<comment type="caution">
    <text evidence="12">The sequence shown here is derived from an EMBL/GenBank/DDBJ whole genome shotgun (WGS) entry which is preliminary data.</text>
</comment>
<feature type="binding site" description="axial binding residue" evidence="9">
    <location>
        <position position="239"/>
    </location>
    <ligand>
        <name>heme c</name>
        <dbReference type="ChEBI" id="CHEBI:61717"/>
        <label>2</label>
    </ligand>
    <ligandPart>
        <name>Fe</name>
        <dbReference type="ChEBI" id="CHEBI:18248"/>
    </ligandPart>
</feature>
<feature type="binding site" description="axial binding residue" evidence="9">
    <location>
        <position position="66"/>
    </location>
    <ligand>
        <name>heme c</name>
        <dbReference type="ChEBI" id="CHEBI:61717"/>
        <label>1</label>
    </ligand>
    <ligandPart>
        <name>Fe</name>
        <dbReference type="ChEBI" id="CHEBI:18248"/>
    </ligandPart>
</feature>
<feature type="binding site" description="covalent" evidence="8">
    <location>
        <position position="235"/>
    </location>
    <ligand>
        <name>heme c</name>
        <dbReference type="ChEBI" id="CHEBI:61717"/>
        <label>2</label>
    </ligand>
</feature>
<evidence type="ECO:0000256" key="4">
    <source>
        <dbReference type="ARBA" id="ARBA00022729"/>
    </source>
</evidence>
<keyword evidence="5" id="KW-0574">Periplasm</keyword>
<evidence type="ECO:0000313" key="13">
    <source>
        <dbReference type="Proteomes" id="UP000019464"/>
    </source>
</evidence>
<accession>W9V4B1</accession>
<dbReference type="EMBL" id="AONB01000009">
    <property type="protein sequence ID" value="EXJ10957.1"/>
    <property type="molecule type" value="Genomic_DNA"/>
</dbReference>
<reference evidence="12 13" key="2">
    <citation type="journal article" date="2015" name="Syst. Appl. Microbiol.">
        <title>Nitrincola nitratireducens sp. nov. isolated from a haloalkaline crater lake.</title>
        <authorList>
            <person name="Singh A."/>
            <person name="Vaidya B."/>
            <person name="Tanuku N.R."/>
            <person name="Pinnaka A.K."/>
        </authorList>
    </citation>
    <scope>NUCLEOTIDE SEQUENCE [LARGE SCALE GENOMIC DNA]</scope>
    <source>
        <strain evidence="12 13">AK23</strain>
    </source>
</reference>
<protein>
    <submittedName>
        <fullName evidence="12">Methylamine utilization protein MauG</fullName>
        <ecNumber evidence="12">1.-.-.-</ecNumber>
    </submittedName>
</protein>
<evidence type="ECO:0000256" key="8">
    <source>
        <dbReference type="PIRSR" id="PIRSR000294-1"/>
    </source>
</evidence>
<proteinExistence type="predicted"/>
<keyword evidence="2 8" id="KW-0349">Heme</keyword>
<dbReference type="Proteomes" id="UP000019464">
    <property type="component" value="Unassembled WGS sequence"/>
</dbReference>
<feature type="signal peptide" evidence="10">
    <location>
        <begin position="1"/>
        <end position="34"/>
    </location>
</feature>
<dbReference type="SUPFAM" id="SSF46626">
    <property type="entry name" value="Cytochrome c"/>
    <property type="match status" value="2"/>
</dbReference>
<dbReference type="PROSITE" id="PS51007">
    <property type="entry name" value="CYTC"/>
    <property type="match status" value="2"/>
</dbReference>
<dbReference type="Pfam" id="PF03150">
    <property type="entry name" value="CCP_MauG"/>
    <property type="match status" value="1"/>
</dbReference>
<keyword evidence="6 12" id="KW-0560">Oxidoreductase</keyword>
<dbReference type="GO" id="GO:0046872">
    <property type="term" value="F:metal ion binding"/>
    <property type="evidence" value="ECO:0007669"/>
    <property type="project" value="UniProtKB-KW"/>
</dbReference>
<evidence type="ECO:0000256" key="1">
    <source>
        <dbReference type="ARBA" id="ARBA00004418"/>
    </source>
</evidence>
<dbReference type="InterPro" id="IPR051395">
    <property type="entry name" value="Cytochrome_c_Peroxidase/MauG"/>
</dbReference>
<dbReference type="PIRSF" id="PIRSF000294">
    <property type="entry name" value="Cytochrome-c_peroxidase"/>
    <property type="match status" value="1"/>
</dbReference>